<proteinExistence type="predicted"/>
<feature type="transmembrane region" description="Helical" evidence="1">
    <location>
        <begin position="107"/>
        <end position="126"/>
    </location>
</feature>
<sequence>MPKVVDRFKYSGNNVVPFQWVRKSYSRNHSKERTRLSILERLKNRRKSSRNTATSTIPSKTIYLDSEQLRAHSIFNLIPIRPHLNRSKSVPTTSAPWQVTSSPSTTGYFMLLSMSVFLMVVCCYLWKKKKKNRSLRIRSTILLYLKWKGIPPYVRSTPLSLSL</sequence>
<name>A0A8X6G543_TRICU</name>
<evidence type="ECO:0000256" key="1">
    <source>
        <dbReference type="SAM" id="Phobius"/>
    </source>
</evidence>
<reference evidence="2" key="1">
    <citation type="submission" date="2020-07" db="EMBL/GenBank/DDBJ databases">
        <title>Multicomponent nature underlies the extraordinary mechanical properties of spider dragline silk.</title>
        <authorList>
            <person name="Kono N."/>
            <person name="Nakamura H."/>
            <person name="Mori M."/>
            <person name="Yoshida Y."/>
            <person name="Ohtoshi R."/>
            <person name="Malay A.D."/>
            <person name="Moran D.A.P."/>
            <person name="Tomita M."/>
            <person name="Numata K."/>
            <person name="Arakawa K."/>
        </authorList>
    </citation>
    <scope>NUCLEOTIDE SEQUENCE</scope>
</reference>
<dbReference type="Proteomes" id="UP000887116">
    <property type="component" value="Unassembled WGS sequence"/>
</dbReference>
<keyword evidence="1" id="KW-1133">Transmembrane helix</keyword>
<protein>
    <submittedName>
        <fullName evidence="2">Uncharacterized protein</fullName>
    </submittedName>
</protein>
<evidence type="ECO:0000313" key="2">
    <source>
        <dbReference type="EMBL" id="GFQ94559.1"/>
    </source>
</evidence>
<dbReference type="EMBL" id="BMAO01024318">
    <property type="protein sequence ID" value="GFQ94559.1"/>
    <property type="molecule type" value="Genomic_DNA"/>
</dbReference>
<keyword evidence="1" id="KW-0472">Membrane</keyword>
<keyword evidence="1" id="KW-0812">Transmembrane</keyword>
<dbReference type="AlphaFoldDB" id="A0A8X6G543"/>
<dbReference type="OrthoDB" id="10541893at2759"/>
<comment type="caution">
    <text evidence="2">The sequence shown here is derived from an EMBL/GenBank/DDBJ whole genome shotgun (WGS) entry which is preliminary data.</text>
</comment>
<accession>A0A8X6G543</accession>
<keyword evidence="3" id="KW-1185">Reference proteome</keyword>
<evidence type="ECO:0000313" key="3">
    <source>
        <dbReference type="Proteomes" id="UP000887116"/>
    </source>
</evidence>
<gene>
    <name evidence="2" type="ORF">TNCT_67261</name>
</gene>
<organism evidence="2 3">
    <name type="scientific">Trichonephila clavata</name>
    <name type="common">Joro spider</name>
    <name type="synonym">Nephila clavata</name>
    <dbReference type="NCBI Taxonomy" id="2740835"/>
    <lineage>
        <taxon>Eukaryota</taxon>
        <taxon>Metazoa</taxon>
        <taxon>Ecdysozoa</taxon>
        <taxon>Arthropoda</taxon>
        <taxon>Chelicerata</taxon>
        <taxon>Arachnida</taxon>
        <taxon>Araneae</taxon>
        <taxon>Araneomorphae</taxon>
        <taxon>Entelegynae</taxon>
        <taxon>Araneoidea</taxon>
        <taxon>Nephilidae</taxon>
        <taxon>Trichonephila</taxon>
    </lineage>
</organism>